<reference evidence="6" key="1">
    <citation type="journal article" date="2019" name="Int. J. Syst. Evol. Microbiol.">
        <title>The Global Catalogue of Microorganisms (GCM) 10K type strain sequencing project: providing services to taxonomists for standard genome sequencing and annotation.</title>
        <authorList>
            <consortium name="The Broad Institute Genomics Platform"/>
            <consortium name="The Broad Institute Genome Sequencing Center for Infectious Disease"/>
            <person name="Wu L."/>
            <person name="Ma J."/>
        </authorList>
    </citation>
    <scope>NUCLEOTIDE SEQUENCE [LARGE SCALE GENOMIC DNA]</scope>
    <source>
        <strain evidence="6">CCM 8749</strain>
    </source>
</reference>
<gene>
    <name evidence="5" type="ORF">ACFPXP_17850</name>
</gene>
<keyword evidence="1" id="KW-1277">Toxin-antitoxin system</keyword>
<accession>A0ABW1IT19</accession>
<name>A0ABW1IT19_9BACL</name>
<dbReference type="InterPro" id="IPR008201">
    <property type="entry name" value="HepT-like"/>
</dbReference>
<keyword evidence="3" id="KW-0378">Hydrolase</keyword>
<dbReference type="Proteomes" id="UP001596250">
    <property type="component" value="Unassembled WGS sequence"/>
</dbReference>
<dbReference type="Gene3D" id="1.20.120.580">
    <property type="entry name" value="bsu32300-like"/>
    <property type="match status" value="1"/>
</dbReference>
<comment type="similarity">
    <text evidence="4">Belongs to the HepT RNase toxin family.</text>
</comment>
<keyword evidence="6" id="KW-1185">Reference proteome</keyword>
<evidence type="ECO:0000256" key="4">
    <source>
        <dbReference type="ARBA" id="ARBA00024207"/>
    </source>
</evidence>
<evidence type="ECO:0000256" key="2">
    <source>
        <dbReference type="ARBA" id="ARBA00022722"/>
    </source>
</evidence>
<dbReference type="InterPro" id="IPR037038">
    <property type="entry name" value="HepT-like_sf"/>
</dbReference>
<proteinExistence type="inferred from homology"/>
<dbReference type="PANTHER" id="PTHR33397">
    <property type="entry name" value="UPF0331 PROTEIN YUTE"/>
    <property type="match status" value="1"/>
</dbReference>
<comment type="caution">
    <text evidence="5">The sequence shown here is derived from an EMBL/GenBank/DDBJ whole genome shotgun (WGS) entry which is preliminary data.</text>
</comment>
<organism evidence="5 6">
    <name type="scientific">Marinicrinis lubricantis</name>
    <dbReference type="NCBI Taxonomy" id="2086470"/>
    <lineage>
        <taxon>Bacteria</taxon>
        <taxon>Bacillati</taxon>
        <taxon>Bacillota</taxon>
        <taxon>Bacilli</taxon>
        <taxon>Bacillales</taxon>
        <taxon>Paenibacillaceae</taxon>
    </lineage>
</organism>
<dbReference type="RefSeq" id="WP_379895733.1">
    <property type="nucleotide sequence ID" value="NZ_CBCSCT010000015.1"/>
</dbReference>
<dbReference type="EMBL" id="JBHSQV010000179">
    <property type="protein sequence ID" value="MFC5988270.1"/>
    <property type="molecule type" value="Genomic_DNA"/>
</dbReference>
<evidence type="ECO:0000313" key="5">
    <source>
        <dbReference type="EMBL" id="MFC5988270.1"/>
    </source>
</evidence>
<keyword evidence="2" id="KW-0540">Nuclease</keyword>
<dbReference type="InterPro" id="IPR052379">
    <property type="entry name" value="Type_VII_TA_RNase"/>
</dbReference>
<sequence>MYYVNEEQIQIRLDTIPYIVQAASQLMEQWEDHNPVHHLAQERVLHLAIEIVTDVGSSLIDGFLMRDASSYEDIIEIISGEQVLHGQLADRLKEWVAWRKPLVQDYYKLERKGCHPFLNQIPESLPEFAEQVKAYISSQIY</sequence>
<dbReference type="Pfam" id="PF01934">
    <property type="entry name" value="HepT-like"/>
    <property type="match status" value="1"/>
</dbReference>
<dbReference type="PANTHER" id="PTHR33397:SF5">
    <property type="entry name" value="RNASE YUTE-RELATED"/>
    <property type="match status" value="1"/>
</dbReference>
<protein>
    <submittedName>
        <fullName evidence="5">DUF86 domain-containing protein</fullName>
    </submittedName>
</protein>
<evidence type="ECO:0000256" key="3">
    <source>
        <dbReference type="ARBA" id="ARBA00022801"/>
    </source>
</evidence>
<evidence type="ECO:0000256" key="1">
    <source>
        <dbReference type="ARBA" id="ARBA00022649"/>
    </source>
</evidence>
<evidence type="ECO:0000313" key="6">
    <source>
        <dbReference type="Proteomes" id="UP001596250"/>
    </source>
</evidence>